<feature type="compositionally biased region" description="Basic and acidic residues" evidence="1">
    <location>
        <begin position="826"/>
        <end position="840"/>
    </location>
</feature>
<feature type="region of interest" description="Disordered" evidence="1">
    <location>
        <begin position="598"/>
        <end position="642"/>
    </location>
</feature>
<dbReference type="EMBL" id="VCGU01000007">
    <property type="protein sequence ID" value="TRY73999.1"/>
    <property type="molecule type" value="Genomic_DNA"/>
</dbReference>
<feature type="region of interest" description="Disordered" evidence="1">
    <location>
        <begin position="418"/>
        <end position="487"/>
    </location>
</feature>
<feature type="compositionally biased region" description="Polar residues" evidence="1">
    <location>
        <begin position="42"/>
        <end position="60"/>
    </location>
</feature>
<feature type="compositionally biased region" description="Low complexity" evidence="1">
    <location>
        <begin position="475"/>
        <end position="487"/>
    </location>
</feature>
<reference evidence="2 3" key="1">
    <citation type="journal article" date="2018" name="Nat. Ecol. Evol.">
        <title>Genomic signatures of mitonuclear coevolution across populations of Tigriopus californicus.</title>
        <authorList>
            <person name="Barreto F.S."/>
            <person name="Watson E.T."/>
            <person name="Lima T.G."/>
            <person name="Willett C.S."/>
            <person name="Edmands S."/>
            <person name="Li W."/>
            <person name="Burton R.S."/>
        </authorList>
    </citation>
    <scope>NUCLEOTIDE SEQUENCE [LARGE SCALE GENOMIC DNA]</scope>
    <source>
        <strain evidence="2 3">San Diego</strain>
    </source>
</reference>
<feature type="compositionally biased region" description="Polar residues" evidence="1">
    <location>
        <begin position="196"/>
        <end position="208"/>
    </location>
</feature>
<feature type="compositionally biased region" description="Basic and acidic residues" evidence="1">
    <location>
        <begin position="939"/>
        <end position="955"/>
    </location>
</feature>
<evidence type="ECO:0000256" key="1">
    <source>
        <dbReference type="SAM" id="MobiDB-lite"/>
    </source>
</evidence>
<evidence type="ECO:0000313" key="2">
    <source>
        <dbReference type="EMBL" id="TRY73999.1"/>
    </source>
</evidence>
<feature type="region of interest" description="Disordered" evidence="1">
    <location>
        <begin position="191"/>
        <end position="277"/>
    </location>
</feature>
<feature type="region of interest" description="Disordered" evidence="1">
    <location>
        <begin position="41"/>
        <end position="112"/>
    </location>
</feature>
<feature type="region of interest" description="Disordered" evidence="1">
    <location>
        <begin position="514"/>
        <end position="549"/>
    </location>
</feature>
<feature type="compositionally biased region" description="Polar residues" evidence="1">
    <location>
        <begin position="93"/>
        <end position="105"/>
    </location>
</feature>
<comment type="caution">
    <text evidence="2">The sequence shown here is derived from an EMBL/GenBank/DDBJ whole genome shotgun (WGS) entry which is preliminary data.</text>
</comment>
<feature type="region of interest" description="Disordered" evidence="1">
    <location>
        <begin position="662"/>
        <end position="922"/>
    </location>
</feature>
<feature type="compositionally biased region" description="Low complexity" evidence="1">
    <location>
        <begin position="68"/>
        <end position="91"/>
    </location>
</feature>
<feature type="region of interest" description="Disordered" evidence="1">
    <location>
        <begin position="306"/>
        <end position="384"/>
    </location>
</feature>
<feature type="compositionally biased region" description="Polar residues" evidence="1">
    <location>
        <begin position="964"/>
        <end position="975"/>
    </location>
</feature>
<protein>
    <submittedName>
        <fullName evidence="2">Uncharacterized protein</fullName>
    </submittedName>
</protein>
<name>A0A553P8K2_TIGCA</name>
<feature type="compositionally biased region" description="Polar residues" evidence="1">
    <location>
        <begin position="812"/>
        <end position="821"/>
    </location>
</feature>
<accession>A0A553P8K2</accession>
<dbReference type="Proteomes" id="UP000318571">
    <property type="component" value="Chromosome 3"/>
</dbReference>
<feature type="compositionally biased region" description="Basic and acidic residues" evidence="1">
    <location>
        <begin position="886"/>
        <end position="905"/>
    </location>
</feature>
<evidence type="ECO:0000313" key="3">
    <source>
        <dbReference type="Proteomes" id="UP000318571"/>
    </source>
</evidence>
<feature type="compositionally biased region" description="Polar residues" evidence="1">
    <location>
        <begin position="418"/>
        <end position="441"/>
    </location>
</feature>
<proteinExistence type="predicted"/>
<organism evidence="2 3">
    <name type="scientific">Tigriopus californicus</name>
    <name type="common">Marine copepod</name>
    <dbReference type="NCBI Taxonomy" id="6832"/>
    <lineage>
        <taxon>Eukaryota</taxon>
        <taxon>Metazoa</taxon>
        <taxon>Ecdysozoa</taxon>
        <taxon>Arthropoda</taxon>
        <taxon>Crustacea</taxon>
        <taxon>Multicrustacea</taxon>
        <taxon>Hexanauplia</taxon>
        <taxon>Copepoda</taxon>
        <taxon>Harpacticoida</taxon>
        <taxon>Harpacticidae</taxon>
        <taxon>Tigriopus</taxon>
    </lineage>
</organism>
<sequence>MELKRMLIIYEHGSAIWGLCSQTKQSVLLESRAESCGKIESNHPNAASCINSSRTQPNNKDIQDESKLVSLSDLRSSSSAGTARTTATIGSQPLANPTINSSKANLTKDQERPLPVHILKQTIKAQVNQSEAINQTRPSPGIKNNRSSQSFVGPEKSDPNGLDKSLKLKTSPILETNLDEDNVNVGLAQRVPAPVGSTNSPPLLTSSAKLGPNDDLIVSPSESQVSTSSSLGPLARNDSFTRAIEEGTAKEPPKTTNPTSPVGSGGSSEGSLELDSDSTASWFEAGHIDSLDLDEFRSSLRRLSVLPEESEESEVPSSIASPVQTPEEDDKGVLLFTPTLSDPRRGSFKWNSSKSKPSSHSLDHHLDESNKSKGSKRLSRHISDPLVLSGTMGAAKGLTLPEEGTLDKLSLSMKLARSTSRPLVMTSNNSLQSNNTENTAVPCSPSELEDIEEIDKDAPSLPSSDDDEFKEFEEAFSSPKSPDALSSSIYESPLSSMMEYESPISSPSYYATPLGSSPWTSPQTSFKCPSPSSPSRKTMTITSSPFPEHQIPINVPDSFLNVPTLAVMSNCKRSQSLKVRPNGGLRPGRNLLQSSRAFDLGDGDVDDLPPSDISSSKPAQFGPPWASKNGASDPARVQVSSPESPFQAKAVLMRRACSVPSETHTNIGIPSLVHTQNPAQENVPERDQCAKPNEVQSPSIIPEKNPTNKNGFSSEGTTVPSKKPEDKPNRVPSSQPRAEGQENQKHFTPDGRTADIVKDEKGQEAAWPSSQIQGDCQSARKGSVRRSDKESQNEKNGDIQETKDEHGKVQRKQLQQTNQGQAAPLGDREIGNQLDKHEEDLGSEGGSEKTMSSLAGSSFQRSVAFDLTISDERHSSSSSSSSSSEDGEHGEHTREEQKVLEKVETPTKGGDIQVDPGHSLGNNGDYCVKIGINKSATIDDKSKLTPSEHEPKVLEEPVPDDDQTNMTNDECSTSLPTTPTKPKGILKPSSNSEALRNSSFPSLPETFLLKLGVNLIPSDLRSFRYPPILVFWPEIWKSCHVNLDLSQYHRPLVRVNKFQRASEGLVSNPGRGIATRIQLAPELLKQ</sequence>
<feature type="region of interest" description="Disordered" evidence="1">
    <location>
        <begin position="126"/>
        <end position="166"/>
    </location>
</feature>
<dbReference type="AlphaFoldDB" id="A0A553P8K2"/>
<feature type="compositionally biased region" description="Polar residues" evidence="1">
    <location>
        <begin position="694"/>
        <end position="720"/>
    </location>
</feature>
<feature type="compositionally biased region" description="Basic and acidic residues" evidence="1">
    <location>
        <begin position="785"/>
        <end position="808"/>
    </location>
</feature>
<feature type="region of interest" description="Disordered" evidence="1">
    <location>
        <begin position="939"/>
        <end position="997"/>
    </location>
</feature>
<feature type="compositionally biased region" description="Polar residues" evidence="1">
    <location>
        <begin position="662"/>
        <end position="680"/>
    </location>
</feature>
<gene>
    <name evidence="2" type="ORF">TCAL_06984</name>
</gene>
<feature type="compositionally biased region" description="Polar residues" evidence="1">
    <location>
        <begin position="533"/>
        <end position="545"/>
    </location>
</feature>
<feature type="compositionally biased region" description="Basic and acidic residues" evidence="1">
    <location>
        <begin position="739"/>
        <end position="763"/>
    </location>
</feature>
<feature type="compositionally biased region" description="Basic and acidic residues" evidence="1">
    <location>
        <begin position="243"/>
        <end position="253"/>
    </location>
</feature>
<feature type="compositionally biased region" description="Polar residues" evidence="1">
    <location>
        <begin position="514"/>
        <end position="527"/>
    </location>
</feature>
<feature type="compositionally biased region" description="Basic and acidic residues" evidence="1">
    <location>
        <begin position="361"/>
        <end position="371"/>
    </location>
</feature>
<feature type="compositionally biased region" description="Polar residues" evidence="1">
    <location>
        <begin position="988"/>
        <end position="997"/>
    </location>
</feature>
<feature type="compositionally biased region" description="Polar residues" evidence="1">
    <location>
        <begin position="126"/>
        <end position="151"/>
    </location>
</feature>
<feature type="compositionally biased region" description="Low complexity" evidence="1">
    <location>
        <begin position="219"/>
        <end position="230"/>
    </location>
</feature>
<feature type="compositionally biased region" description="Polar residues" evidence="1">
    <location>
        <begin position="849"/>
        <end position="861"/>
    </location>
</feature>
<keyword evidence="3" id="KW-1185">Reference proteome</keyword>